<dbReference type="PANTHER" id="PTHR12277:SF79">
    <property type="entry name" value="XAA-PRO DIPEPTIDYL-PEPTIDASE-RELATED"/>
    <property type="match status" value="1"/>
</dbReference>
<dbReference type="SUPFAM" id="SSF53474">
    <property type="entry name" value="alpha/beta-Hydrolases"/>
    <property type="match status" value="1"/>
</dbReference>
<dbReference type="AlphaFoldDB" id="A0A420XTB0"/>
<gene>
    <name evidence="2" type="ORF">CLV35_0418</name>
</gene>
<name>A0A420XTB0_9ACTN</name>
<organism evidence="2 3">
    <name type="scientific">Motilibacter peucedani</name>
    <dbReference type="NCBI Taxonomy" id="598650"/>
    <lineage>
        <taxon>Bacteria</taxon>
        <taxon>Bacillati</taxon>
        <taxon>Actinomycetota</taxon>
        <taxon>Actinomycetes</taxon>
        <taxon>Motilibacterales</taxon>
        <taxon>Motilibacteraceae</taxon>
        <taxon>Motilibacter</taxon>
    </lineage>
</organism>
<evidence type="ECO:0000259" key="1">
    <source>
        <dbReference type="Pfam" id="PF00561"/>
    </source>
</evidence>
<evidence type="ECO:0000313" key="3">
    <source>
        <dbReference type="Proteomes" id="UP000281955"/>
    </source>
</evidence>
<reference evidence="2 3" key="1">
    <citation type="submission" date="2018-10" db="EMBL/GenBank/DDBJ databases">
        <title>Genomic Encyclopedia of Archaeal and Bacterial Type Strains, Phase II (KMG-II): from individual species to whole genera.</title>
        <authorList>
            <person name="Goeker M."/>
        </authorList>
    </citation>
    <scope>NUCLEOTIDE SEQUENCE [LARGE SCALE GENOMIC DNA]</scope>
    <source>
        <strain evidence="2 3">RP-AC37</strain>
    </source>
</reference>
<keyword evidence="2" id="KW-0378">Hydrolase</keyword>
<keyword evidence="3" id="KW-1185">Reference proteome</keyword>
<feature type="domain" description="AB hydrolase-1" evidence="1">
    <location>
        <begin position="40"/>
        <end position="139"/>
    </location>
</feature>
<protein>
    <submittedName>
        <fullName evidence="2">Alpha/beta hydrolase family protein</fullName>
    </submittedName>
</protein>
<dbReference type="InParanoid" id="A0A420XTB0"/>
<dbReference type="Pfam" id="PF00561">
    <property type="entry name" value="Abhydrolase_1"/>
    <property type="match status" value="1"/>
</dbReference>
<dbReference type="InterPro" id="IPR029058">
    <property type="entry name" value="AB_hydrolase_fold"/>
</dbReference>
<evidence type="ECO:0000313" key="2">
    <source>
        <dbReference type="EMBL" id="RKS80000.1"/>
    </source>
</evidence>
<dbReference type="Proteomes" id="UP000281955">
    <property type="component" value="Unassembled WGS sequence"/>
</dbReference>
<dbReference type="PANTHER" id="PTHR12277">
    <property type="entry name" value="ALPHA/BETA HYDROLASE DOMAIN-CONTAINING PROTEIN"/>
    <property type="match status" value="1"/>
</dbReference>
<accession>A0A420XTB0</accession>
<dbReference type="GO" id="GO:0016787">
    <property type="term" value="F:hydrolase activity"/>
    <property type="evidence" value="ECO:0007669"/>
    <property type="project" value="UniProtKB-KW"/>
</dbReference>
<sequence>METARQHPRPDGHAMRLRTSDGVDIAATHEPASSWSTELAVVVAHGFTHRGTSDAVRRVVDVLRRRAGVVTLDLRGHGESGGASTIGDLEVHDVEAAVQWARQAGYARVATLGFSLGGAVVVRHAGTFRDVDAVAAVSAPSRWYYRGTKPTKRLHRALGWPLGPAVLERFYGTRVARRHWDVRHPETWCPEPRAVVGAIAPVPLLVVHGDSDPYFPLDHAHDLADAAGEPVELWVEQGYAHAENAAPPQLLERISGWISTAVGVPCQG</sequence>
<dbReference type="EMBL" id="RBWV01000009">
    <property type="protein sequence ID" value="RKS80000.1"/>
    <property type="molecule type" value="Genomic_DNA"/>
</dbReference>
<dbReference type="InterPro" id="IPR000073">
    <property type="entry name" value="AB_hydrolase_1"/>
</dbReference>
<dbReference type="Gene3D" id="3.40.50.1820">
    <property type="entry name" value="alpha/beta hydrolase"/>
    <property type="match status" value="1"/>
</dbReference>
<comment type="caution">
    <text evidence="2">The sequence shown here is derived from an EMBL/GenBank/DDBJ whole genome shotgun (WGS) entry which is preliminary data.</text>
</comment>
<proteinExistence type="predicted"/>